<evidence type="ECO:0000256" key="1">
    <source>
        <dbReference type="SAM" id="MobiDB-lite"/>
    </source>
</evidence>
<dbReference type="AlphaFoldDB" id="H1UVI0"/>
<reference evidence="3" key="1">
    <citation type="journal article" date="2012" name="Nat. Genet.">
        <title>Lifestyle transitions in plant pathogenic Colletotrichum fungi deciphered by genome and transcriptome analyses.</title>
        <authorList>
            <person name="O'Connell R.J."/>
            <person name="Thon M.R."/>
            <person name="Hacquard S."/>
            <person name="Amyotte S.G."/>
            <person name="Kleemann J."/>
            <person name="Torres M.F."/>
            <person name="Damm U."/>
            <person name="Buiate E.A."/>
            <person name="Epstein L."/>
            <person name="Alkan N."/>
            <person name="Altmueller J."/>
            <person name="Alvarado-Balderrama L."/>
            <person name="Bauser C.A."/>
            <person name="Becker C."/>
            <person name="Birren B.W."/>
            <person name="Chen Z."/>
            <person name="Choi J."/>
            <person name="Crouch J.A."/>
            <person name="Duvick J.P."/>
            <person name="Farman M.A."/>
            <person name="Gan P."/>
            <person name="Heiman D."/>
            <person name="Henrissat B."/>
            <person name="Howard R.J."/>
            <person name="Kabbage M."/>
            <person name="Koch C."/>
            <person name="Kracher B."/>
            <person name="Kubo Y."/>
            <person name="Law A.D."/>
            <person name="Lebrun M.-H."/>
            <person name="Lee Y.-H."/>
            <person name="Miyara I."/>
            <person name="Moore N."/>
            <person name="Neumann U."/>
            <person name="Nordstroem K."/>
            <person name="Panaccione D.G."/>
            <person name="Panstruga R."/>
            <person name="Place M."/>
            <person name="Proctor R.H."/>
            <person name="Prusky D."/>
            <person name="Rech G."/>
            <person name="Reinhardt R."/>
            <person name="Rollins J.A."/>
            <person name="Rounsley S."/>
            <person name="Schardl C.L."/>
            <person name="Schwartz D.C."/>
            <person name="Shenoy N."/>
            <person name="Shirasu K."/>
            <person name="Sikhakolli U.R."/>
            <person name="Stueber K."/>
            <person name="Sukno S.A."/>
            <person name="Sweigard J.A."/>
            <person name="Takano Y."/>
            <person name="Takahara H."/>
            <person name="Trail F."/>
            <person name="van der Does H.C."/>
            <person name="Voll L.M."/>
            <person name="Will I."/>
            <person name="Young S."/>
            <person name="Zeng Q."/>
            <person name="Zhang J."/>
            <person name="Zhou S."/>
            <person name="Dickman M.B."/>
            <person name="Schulze-Lefert P."/>
            <person name="Ver Loren van Themaat E."/>
            <person name="Ma L.-J."/>
            <person name="Vaillancourt L.J."/>
        </authorList>
    </citation>
    <scope>NUCLEOTIDE SEQUENCE [LARGE SCALE GENOMIC DNA]</scope>
    <source>
        <strain evidence="3">IMI 349063</strain>
    </source>
</reference>
<feature type="compositionally biased region" description="Acidic residues" evidence="1">
    <location>
        <begin position="1"/>
        <end position="11"/>
    </location>
</feature>
<evidence type="ECO:0000313" key="2">
    <source>
        <dbReference type="EMBL" id="CCF31981.1"/>
    </source>
</evidence>
<dbReference type="EMBL" id="CACQ02000285">
    <property type="protein sequence ID" value="CCF31981.1"/>
    <property type="molecule type" value="Genomic_DNA"/>
</dbReference>
<dbReference type="HOGENOM" id="CLU_3037874_0_0_1"/>
<organism evidence="2 3">
    <name type="scientific">Colletotrichum higginsianum (strain IMI 349063)</name>
    <name type="common">Crucifer anthracnose fungus</name>
    <dbReference type="NCBI Taxonomy" id="759273"/>
    <lineage>
        <taxon>Eukaryota</taxon>
        <taxon>Fungi</taxon>
        <taxon>Dikarya</taxon>
        <taxon>Ascomycota</taxon>
        <taxon>Pezizomycotina</taxon>
        <taxon>Sordariomycetes</taxon>
        <taxon>Hypocreomycetidae</taxon>
        <taxon>Glomerellales</taxon>
        <taxon>Glomerellaceae</taxon>
        <taxon>Colletotrichum</taxon>
        <taxon>Colletotrichum destructivum species complex</taxon>
    </lineage>
</organism>
<sequence>PAEDEEDDCPAESEAPVATPTPTQAADEEEDDCPAETPSATAVAKRMALHERRLA</sequence>
<dbReference type="Proteomes" id="UP000007174">
    <property type="component" value="Unassembled WGS sequence"/>
</dbReference>
<gene>
    <name evidence="2" type="ORF">CH063_04452</name>
</gene>
<feature type="compositionally biased region" description="Low complexity" evidence="1">
    <location>
        <begin position="12"/>
        <end position="25"/>
    </location>
</feature>
<proteinExistence type="predicted"/>
<feature type="region of interest" description="Disordered" evidence="1">
    <location>
        <begin position="1"/>
        <end position="55"/>
    </location>
</feature>
<name>H1UVI0_COLHI</name>
<evidence type="ECO:0000313" key="3">
    <source>
        <dbReference type="Proteomes" id="UP000007174"/>
    </source>
</evidence>
<protein>
    <submittedName>
        <fullName evidence="2">Uncharacterized protein</fullName>
    </submittedName>
</protein>
<dbReference type="eggNOG" id="ENOG502T5UU">
    <property type="taxonomic scope" value="Eukaryota"/>
</dbReference>
<feature type="non-terminal residue" evidence="2">
    <location>
        <position position="1"/>
    </location>
</feature>
<accession>H1UVI0</accession>